<dbReference type="SUPFAM" id="SSF81383">
    <property type="entry name" value="F-box domain"/>
    <property type="match status" value="1"/>
</dbReference>
<reference evidence="2" key="1">
    <citation type="submission" date="2020-05" db="EMBL/GenBank/DDBJ databases">
        <title>Mycena genomes resolve the evolution of fungal bioluminescence.</title>
        <authorList>
            <person name="Tsai I.J."/>
        </authorList>
    </citation>
    <scope>NUCLEOTIDE SEQUENCE</scope>
    <source>
        <strain evidence="2">171206Taipei</strain>
    </source>
</reference>
<dbReference type="RefSeq" id="XP_037215494.1">
    <property type="nucleotide sequence ID" value="XM_037368568.1"/>
</dbReference>
<dbReference type="InterPro" id="IPR036047">
    <property type="entry name" value="F-box-like_dom_sf"/>
</dbReference>
<dbReference type="Proteomes" id="UP000636479">
    <property type="component" value="Unassembled WGS sequence"/>
</dbReference>
<evidence type="ECO:0000313" key="3">
    <source>
        <dbReference type="Proteomes" id="UP000636479"/>
    </source>
</evidence>
<protein>
    <submittedName>
        <fullName evidence="2">Short-chain dehydrogenase/reductase family protein</fullName>
    </submittedName>
</protein>
<dbReference type="GeneID" id="59351084"/>
<organism evidence="2 3">
    <name type="scientific">Mycena indigotica</name>
    <dbReference type="NCBI Taxonomy" id="2126181"/>
    <lineage>
        <taxon>Eukaryota</taxon>
        <taxon>Fungi</taxon>
        <taxon>Dikarya</taxon>
        <taxon>Basidiomycota</taxon>
        <taxon>Agaricomycotina</taxon>
        <taxon>Agaricomycetes</taxon>
        <taxon>Agaricomycetidae</taxon>
        <taxon>Agaricales</taxon>
        <taxon>Marasmiineae</taxon>
        <taxon>Mycenaceae</taxon>
        <taxon>Mycena</taxon>
    </lineage>
</organism>
<dbReference type="InterPro" id="IPR001810">
    <property type="entry name" value="F-box_dom"/>
</dbReference>
<dbReference type="Pfam" id="PF12937">
    <property type="entry name" value="F-box-like"/>
    <property type="match status" value="1"/>
</dbReference>
<dbReference type="OrthoDB" id="3030719at2759"/>
<dbReference type="Gene3D" id="1.20.1280.50">
    <property type="match status" value="1"/>
</dbReference>
<evidence type="ECO:0000259" key="1">
    <source>
        <dbReference type="Pfam" id="PF12937"/>
    </source>
</evidence>
<comment type="caution">
    <text evidence="2">The sequence shown here is derived from an EMBL/GenBank/DDBJ whole genome shotgun (WGS) entry which is preliminary data.</text>
</comment>
<evidence type="ECO:0000313" key="2">
    <source>
        <dbReference type="EMBL" id="KAF7293066.1"/>
    </source>
</evidence>
<keyword evidence="3" id="KW-1185">Reference proteome</keyword>
<accession>A0A8H6S6N0</accession>
<dbReference type="AlphaFoldDB" id="A0A8H6S6N0"/>
<feature type="domain" description="F-box" evidence="1">
    <location>
        <begin position="50"/>
        <end position="102"/>
    </location>
</feature>
<sequence>MTSSLRLDSLRKRQALVLGRLRKKREEFAKLEQEVDDIQWELEEYKYPVLTLPKEIISRIFTHFRSARRAPLLGRYSPLVLAQICHHWREIALNTRTLWSSFIITLLPHKSSTASMSTLKIVNLFLERSDPVPLSFALVCEGKHDSPYVYMVMELLASHSSRWQHVSLCMHPMPHLNAIDGPMPLLHSLTVVSRKNNGAMIRFPDVPKLSFDRDSYTDIIPWYQLTVMNLESIELRQFVTVLRNCQLLVHCRATIAPVKTSHEDEVYFKALPIIHLPHLQAFLLLRWKYHLAERFTLSLDSYGNLALLKLRLPALQLLEVPECMLGNEPINALAALIARSGCALQELCIRDGGRTLMEPYEDAFPNISKIFFGTMDMTGRGVFEDDSEEWADGTESEDD</sequence>
<name>A0A8H6S6N0_9AGAR</name>
<gene>
    <name evidence="2" type="ORF">MIND_01206000</name>
</gene>
<dbReference type="EMBL" id="JACAZF010000011">
    <property type="protein sequence ID" value="KAF7293066.1"/>
    <property type="molecule type" value="Genomic_DNA"/>
</dbReference>
<proteinExistence type="predicted"/>